<evidence type="ECO:0000256" key="7">
    <source>
        <dbReference type="ARBA" id="ARBA00023077"/>
    </source>
</evidence>
<evidence type="ECO:0000256" key="12">
    <source>
        <dbReference type="RuleBase" id="RU003357"/>
    </source>
</evidence>
<evidence type="ECO:0000256" key="11">
    <source>
        <dbReference type="PROSITE-ProRule" id="PRU10144"/>
    </source>
</evidence>
<dbReference type="EMBL" id="JADGMQ010000022">
    <property type="protein sequence ID" value="MBI1622767.1"/>
    <property type="molecule type" value="Genomic_DNA"/>
</dbReference>
<dbReference type="RefSeq" id="WP_198478303.1">
    <property type="nucleotide sequence ID" value="NZ_JADGMQ010000022.1"/>
</dbReference>
<dbReference type="NCBIfam" id="NF010048">
    <property type="entry name" value="PRK13524.1"/>
    <property type="match status" value="1"/>
</dbReference>
<dbReference type="Pfam" id="PF00593">
    <property type="entry name" value="TonB_dep_Rec_b-barrel"/>
    <property type="match status" value="1"/>
</dbReference>
<organism evidence="16 17">
    <name type="scientific">Aquamicrobium zhengzhouense</name>
    <dbReference type="NCBI Taxonomy" id="2781738"/>
    <lineage>
        <taxon>Bacteria</taxon>
        <taxon>Pseudomonadati</taxon>
        <taxon>Pseudomonadota</taxon>
        <taxon>Alphaproteobacteria</taxon>
        <taxon>Hyphomicrobiales</taxon>
        <taxon>Phyllobacteriaceae</taxon>
        <taxon>Aquamicrobium</taxon>
    </lineage>
</organism>
<keyword evidence="4 10" id="KW-0812">Transmembrane</keyword>
<evidence type="ECO:0000256" key="6">
    <source>
        <dbReference type="ARBA" id="ARBA00023065"/>
    </source>
</evidence>
<dbReference type="Proteomes" id="UP000601789">
    <property type="component" value="Unassembled WGS sequence"/>
</dbReference>
<keyword evidence="16" id="KW-0675">Receptor</keyword>
<reference evidence="16 17" key="1">
    <citation type="submission" date="2020-10" db="EMBL/GenBank/DDBJ databases">
        <title>Aquamicrobium zhengzhouensis sp. nov., a exopolysaccharide producing bacterium isolated from farmland soil.</title>
        <authorList>
            <person name="Wang X."/>
        </authorList>
    </citation>
    <scope>NUCLEOTIDE SEQUENCE [LARGE SCALE GENOMIC DNA]</scope>
    <source>
        <strain evidence="17">cd-1</strain>
    </source>
</reference>
<keyword evidence="7 12" id="KW-0798">TonB box</keyword>
<protein>
    <submittedName>
        <fullName evidence="16">FepA family TonB-dependent siderophore receptor</fullName>
    </submittedName>
</protein>
<evidence type="ECO:0000313" key="17">
    <source>
        <dbReference type="Proteomes" id="UP000601789"/>
    </source>
</evidence>
<dbReference type="NCBIfam" id="NF010051">
    <property type="entry name" value="PRK13528.1"/>
    <property type="match status" value="1"/>
</dbReference>
<keyword evidence="5 13" id="KW-0732">Signal</keyword>
<dbReference type="InterPro" id="IPR039426">
    <property type="entry name" value="TonB-dep_rcpt-like"/>
</dbReference>
<evidence type="ECO:0000313" key="16">
    <source>
        <dbReference type="EMBL" id="MBI1622767.1"/>
    </source>
</evidence>
<evidence type="ECO:0000256" key="2">
    <source>
        <dbReference type="ARBA" id="ARBA00022448"/>
    </source>
</evidence>
<keyword evidence="6" id="KW-0406">Ion transport</keyword>
<proteinExistence type="inferred from homology"/>
<keyword evidence="17" id="KW-1185">Reference proteome</keyword>
<comment type="similarity">
    <text evidence="10 12">Belongs to the TonB-dependent receptor family.</text>
</comment>
<dbReference type="SUPFAM" id="SSF56935">
    <property type="entry name" value="Porins"/>
    <property type="match status" value="1"/>
</dbReference>
<evidence type="ECO:0000256" key="9">
    <source>
        <dbReference type="ARBA" id="ARBA00023237"/>
    </source>
</evidence>
<keyword evidence="8 10" id="KW-0472">Membrane</keyword>
<feature type="chain" id="PRO_5047210711" evidence="13">
    <location>
        <begin position="29"/>
        <end position="754"/>
    </location>
</feature>
<dbReference type="InterPro" id="IPR012910">
    <property type="entry name" value="Plug_dom"/>
</dbReference>
<sequence>MRRHITPFHTTTALTLMISAGLFSGAAAQEMADDGAEVLVLDEITVLSAEDQLKQSLGVSVITAKDLERQPTGRDLSEMVRKMPGVNLTGNTDSGQYGQSRQIDLRGMGPENTLILIDGKPVLSRNSQRMGKRGERDTRGDSSWVAPELIESIEVIRGPAAARYGSGAAGGVVNIITKRPDVASYSLSTYLEVPESSKEGGTRRATAMASGPINDAVSYRFNVSGSWTDPDSIDINQAAAEAADGTPGADVRAGREGVRSYNIGALVSAAIDEANRLDFEASWSRQMNSFVGGVLSGSIGNPSDIVADLMNSEATTSRLDRMTLSATHIGTYDFGESNSYIQWERTRNRRPSEGLVRGDEGIFTSLDDYRTSQLDNLTAKTEWVLPLNFLVDQKLTLGAEYRGEFLRAPISGDAMSSGEYNNIETHTLGIFLENNMLITDKLTVTPGLRADYHSEYGLNASPSLNASYNLTDEITLKAGIARAFKSPNLYQLSPDWLWNSMGNGCPAWLPSNCVLRGNPNLDPEISVNKEIGIAYQNDLGWAASVTYFHNDYKNKIISGEVFSGYTASGQKIFDWENSGPATVSGFEGSVTVPVLENLTWTTNFTKILKSEREIMRRDLNGNNSIGKTQLSLVPDYTINTSVRWEAIEGLGLTVGATHYGKTEAAIVNARGIEIAPENRISRDAYTLVNVSADYEVNDNVSFAAGINNLFDKKVHATGGAVLNESANGSGVNASNANTYNEPGRTYWLSLTAKF</sequence>
<keyword evidence="9 10" id="KW-0998">Cell outer membrane</keyword>
<feature type="domain" description="TonB-dependent receptor-like beta-barrel" evidence="14">
    <location>
        <begin position="272"/>
        <end position="709"/>
    </location>
</feature>
<dbReference type="InterPro" id="IPR037066">
    <property type="entry name" value="Plug_dom_sf"/>
</dbReference>
<comment type="caution">
    <text evidence="16">The sequence shown here is derived from an EMBL/GenBank/DDBJ whole genome shotgun (WGS) entry which is preliminary data.</text>
</comment>
<keyword evidence="3 10" id="KW-1134">Transmembrane beta strand</keyword>
<feature type="domain" description="TonB-dependent receptor plug" evidence="15">
    <location>
        <begin position="56"/>
        <end position="172"/>
    </location>
</feature>
<dbReference type="InterPro" id="IPR000531">
    <property type="entry name" value="Beta-barrel_TonB"/>
</dbReference>
<dbReference type="PANTHER" id="PTHR30069">
    <property type="entry name" value="TONB-DEPENDENT OUTER MEMBRANE RECEPTOR"/>
    <property type="match status" value="1"/>
</dbReference>
<name>A0ABS0SHI1_9HYPH</name>
<dbReference type="PROSITE" id="PS52016">
    <property type="entry name" value="TONB_DEPENDENT_REC_3"/>
    <property type="match status" value="1"/>
</dbReference>
<evidence type="ECO:0000256" key="3">
    <source>
        <dbReference type="ARBA" id="ARBA00022452"/>
    </source>
</evidence>
<keyword evidence="2 10" id="KW-0813">Transport</keyword>
<dbReference type="PROSITE" id="PS01156">
    <property type="entry name" value="TONB_DEPENDENT_REC_2"/>
    <property type="match status" value="1"/>
</dbReference>
<accession>A0ABS0SHI1</accession>
<feature type="short sequence motif" description="TonB C-terminal box" evidence="11">
    <location>
        <begin position="737"/>
        <end position="754"/>
    </location>
</feature>
<evidence type="ECO:0000256" key="10">
    <source>
        <dbReference type="PROSITE-ProRule" id="PRU01360"/>
    </source>
</evidence>
<evidence type="ECO:0000256" key="8">
    <source>
        <dbReference type="ARBA" id="ARBA00023136"/>
    </source>
</evidence>
<evidence type="ECO:0000256" key="13">
    <source>
        <dbReference type="SAM" id="SignalP"/>
    </source>
</evidence>
<dbReference type="InterPro" id="IPR010917">
    <property type="entry name" value="TonB_rcpt_CS"/>
</dbReference>
<evidence type="ECO:0000256" key="4">
    <source>
        <dbReference type="ARBA" id="ARBA00022692"/>
    </source>
</evidence>
<evidence type="ECO:0000256" key="5">
    <source>
        <dbReference type="ARBA" id="ARBA00022729"/>
    </source>
</evidence>
<evidence type="ECO:0000256" key="1">
    <source>
        <dbReference type="ARBA" id="ARBA00004571"/>
    </source>
</evidence>
<evidence type="ECO:0000259" key="15">
    <source>
        <dbReference type="Pfam" id="PF07715"/>
    </source>
</evidence>
<dbReference type="Gene3D" id="2.40.170.20">
    <property type="entry name" value="TonB-dependent receptor, beta-barrel domain"/>
    <property type="match status" value="1"/>
</dbReference>
<dbReference type="InterPro" id="IPR036942">
    <property type="entry name" value="Beta-barrel_TonB_sf"/>
</dbReference>
<gene>
    <name evidence="16" type="ORF">IOD40_19120</name>
</gene>
<comment type="subcellular location">
    <subcellularLocation>
        <location evidence="1 10">Cell outer membrane</location>
        <topology evidence="1 10">Multi-pass membrane protein</topology>
    </subcellularLocation>
</comment>
<evidence type="ECO:0000259" key="14">
    <source>
        <dbReference type="Pfam" id="PF00593"/>
    </source>
</evidence>
<dbReference type="Pfam" id="PF07715">
    <property type="entry name" value="Plug"/>
    <property type="match status" value="1"/>
</dbReference>
<dbReference type="CDD" id="cd01347">
    <property type="entry name" value="ligand_gated_channel"/>
    <property type="match status" value="1"/>
</dbReference>
<dbReference type="PANTHER" id="PTHR30069:SF53">
    <property type="entry name" value="COLICIN I RECEPTOR-RELATED"/>
    <property type="match status" value="1"/>
</dbReference>
<dbReference type="InterPro" id="IPR058134">
    <property type="entry name" value="PirA/FepA/PfeA"/>
</dbReference>
<dbReference type="Gene3D" id="2.170.130.10">
    <property type="entry name" value="TonB-dependent receptor, plug domain"/>
    <property type="match status" value="1"/>
</dbReference>
<feature type="signal peptide" evidence="13">
    <location>
        <begin position="1"/>
        <end position="28"/>
    </location>
</feature>